<evidence type="ECO:0000313" key="2">
    <source>
        <dbReference type="Proteomes" id="UP000027222"/>
    </source>
</evidence>
<dbReference type="HOGENOM" id="CLU_067606_0_0_1"/>
<protein>
    <recommendedName>
        <fullName evidence="3">F-box domain-containing protein</fullName>
    </recommendedName>
</protein>
<proteinExistence type="predicted"/>
<evidence type="ECO:0008006" key="3">
    <source>
        <dbReference type="Google" id="ProtNLM"/>
    </source>
</evidence>
<evidence type="ECO:0000313" key="1">
    <source>
        <dbReference type="EMBL" id="KDR71979.1"/>
    </source>
</evidence>
<gene>
    <name evidence="1" type="ORF">GALMADRAFT_143333</name>
</gene>
<dbReference type="Proteomes" id="UP000027222">
    <property type="component" value="Unassembled WGS sequence"/>
</dbReference>
<dbReference type="EMBL" id="KL142390">
    <property type="protein sequence ID" value="KDR71979.1"/>
    <property type="molecule type" value="Genomic_DNA"/>
</dbReference>
<organism evidence="1 2">
    <name type="scientific">Galerina marginata (strain CBS 339.88)</name>
    <dbReference type="NCBI Taxonomy" id="685588"/>
    <lineage>
        <taxon>Eukaryota</taxon>
        <taxon>Fungi</taxon>
        <taxon>Dikarya</taxon>
        <taxon>Basidiomycota</taxon>
        <taxon>Agaricomycotina</taxon>
        <taxon>Agaricomycetes</taxon>
        <taxon>Agaricomycetidae</taxon>
        <taxon>Agaricales</taxon>
        <taxon>Agaricineae</taxon>
        <taxon>Strophariaceae</taxon>
        <taxon>Galerina</taxon>
    </lineage>
</organism>
<reference evidence="2" key="1">
    <citation type="journal article" date="2014" name="Proc. Natl. Acad. Sci. U.S.A.">
        <title>Extensive sampling of basidiomycete genomes demonstrates inadequacy of the white-rot/brown-rot paradigm for wood decay fungi.</title>
        <authorList>
            <person name="Riley R."/>
            <person name="Salamov A.A."/>
            <person name="Brown D.W."/>
            <person name="Nagy L.G."/>
            <person name="Floudas D."/>
            <person name="Held B.W."/>
            <person name="Levasseur A."/>
            <person name="Lombard V."/>
            <person name="Morin E."/>
            <person name="Otillar R."/>
            <person name="Lindquist E.A."/>
            <person name="Sun H."/>
            <person name="LaButti K.M."/>
            <person name="Schmutz J."/>
            <person name="Jabbour D."/>
            <person name="Luo H."/>
            <person name="Baker S.E."/>
            <person name="Pisabarro A.G."/>
            <person name="Walton J.D."/>
            <person name="Blanchette R.A."/>
            <person name="Henrissat B."/>
            <person name="Martin F."/>
            <person name="Cullen D."/>
            <person name="Hibbett D.S."/>
            <person name="Grigoriev I.V."/>
        </authorList>
    </citation>
    <scope>NUCLEOTIDE SEQUENCE [LARGE SCALE GENOMIC DNA]</scope>
    <source>
        <strain evidence="2">CBS 339.88</strain>
    </source>
</reference>
<keyword evidence="2" id="KW-1185">Reference proteome</keyword>
<accession>A0A067SWE2</accession>
<dbReference type="OrthoDB" id="3065666at2759"/>
<sequence>MHYNAAIALPNELKHHIGTFCIPSSLASLAQVHTTYRQEVERVLYENVYLYVWNSERKRCLDTLSSNREKASFVLSLTVEFPSNWNRNRDDSLRAIGALSTALCHMPALLDLRIRLPNGKPDDPSPERITNSLRNRHFQLRTLYCSDYLEIPAIVENQRQLQVLGIYSNGRSLPDLLRRLEAMPSTLPVVFALEREGVQPTFNHIKIFPALSTSNSIVCRAIAAAIHKDISRQMLLETTRVVQMSVWLKDFSEITLIRDIVEDMMIYFPHIAFLDFLVQYPSRTVQPEIKTILSAVTELRELNLYFWDSEDKDKDESWVLPVVQKQGLANDWMAVCPELWQIQFLDGFTVEK</sequence>
<name>A0A067SWE2_GALM3</name>
<dbReference type="AlphaFoldDB" id="A0A067SWE2"/>